<evidence type="ECO:0000256" key="2">
    <source>
        <dbReference type="ARBA" id="ARBA00002388"/>
    </source>
</evidence>
<evidence type="ECO:0000256" key="1">
    <source>
        <dbReference type="ARBA" id="ARBA00000971"/>
    </source>
</evidence>
<comment type="similarity">
    <text evidence="9">Belongs to the cyclophilin-type PPIase family. PPIL4 subfamily.</text>
</comment>
<dbReference type="PROSITE" id="PS50072">
    <property type="entry name" value="CSA_PPIASE_2"/>
    <property type="match status" value="1"/>
</dbReference>
<feature type="compositionally biased region" description="Basic and acidic residues" evidence="10">
    <location>
        <begin position="331"/>
        <end position="340"/>
    </location>
</feature>
<feature type="compositionally biased region" description="Basic and acidic residues" evidence="10">
    <location>
        <begin position="439"/>
        <end position="468"/>
    </location>
</feature>
<evidence type="ECO:0000256" key="6">
    <source>
        <dbReference type="ARBA" id="ARBA00023235"/>
    </source>
</evidence>
<keyword evidence="4 8" id="KW-0694">RNA-binding</keyword>
<feature type="region of interest" description="Disordered" evidence="10">
    <location>
        <begin position="325"/>
        <end position="508"/>
    </location>
</feature>
<gene>
    <name evidence="13" type="ORF">CAOG_007850</name>
</gene>
<dbReference type="FunCoup" id="A0A0D2US04">
    <property type="interactions" value="762"/>
</dbReference>
<dbReference type="AlphaFoldDB" id="A0A0D2US04"/>
<evidence type="ECO:0000313" key="14">
    <source>
        <dbReference type="Proteomes" id="UP000008743"/>
    </source>
</evidence>
<dbReference type="SUPFAM" id="SSF54928">
    <property type="entry name" value="RNA-binding domain, RBD"/>
    <property type="match status" value="1"/>
</dbReference>
<dbReference type="FunFam" id="2.40.100.10:FF:000015">
    <property type="entry name" value="Peptidyl-prolyl cis-trans isomerase"/>
    <property type="match status" value="1"/>
</dbReference>
<organism evidence="13 14">
    <name type="scientific">Capsaspora owczarzaki (strain ATCC 30864)</name>
    <dbReference type="NCBI Taxonomy" id="595528"/>
    <lineage>
        <taxon>Eukaryota</taxon>
        <taxon>Filasterea</taxon>
        <taxon>Capsaspora</taxon>
    </lineage>
</organism>
<dbReference type="GO" id="GO:0003755">
    <property type="term" value="F:peptidyl-prolyl cis-trans isomerase activity"/>
    <property type="evidence" value="ECO:0007669"/>
    <property type="project" value="UniProtKB-UniRule"/>
</dbReference>
<evidence type="ECO:0000256" key="10">
    <source>
        <dbReference type="SAM" id="MobiDB-lite"/>
    </source>
</evidence>
<feature type="compositionally biased region" description="Basic and acidic residues" evidence="10">
    <location>
        <begin position="357"/>
        <end position="369"/>
    </location>
</feature>
<dbReference type="GO" id="GO:0005634">
    <property type="term" value="C:nucleus"/>
    <property type="evidence" value="ECO:0007669"/>
    <property type="project" value="UniProtKB-SubCell"/>
</dbReference>
<dbReference type="InParanoid" id="A0A0D2US04"/>
<evidence type="ECO:0000259" key="11">
    <source>
        <dbReference type="PROSITE" id="PS50072"/>
    </source>
</evidence>
<dbReference type="InterPro" id="IPR035542">
    <property type="entry name" value="CRIP"/>
</dbReference>
<dbReference type="EMBL" id="KE346375">
    <property type="protein sequence ID" value="KJE97746.1"/>
    <property type="molecule type" value="Genomic_DNA"/>
</dbReference>
<dbReference type="CDD" id="cd12235">
    <property type="entry name" value="RRM_PPIL4"/>
    <property type="match status" value="1"/>
</dbReference>
<dbReference type="eggNOG" id="KOG0415">
    <property type="taxonomic scope" value="Eukaryota"/>
</dbReference>
<dbReference type="EC" id="5.2.1.8" evidence="9"/>
<dbReference type="Pfam" id="PF00160">
    <property type="entry name" value="Pro_isomerase"/>
    <property type="match status" value="1"/>
</dbReference>
<evidence type="ECO:0000256" key="9">
    <source>
        <dbReference type="RuleBase" id="RU365081"/>
    </source>
</evidence>
<evidence type="ECO:0000313" key="13">
    <source>
        <dbReference type="EMBL" id="KJE97746.1"/>
    </source>
</evidence>
<dbReference type="InterPro" id="IPR000504">
    <property type="entry name" value="RRM_dom"/>
</dbReference>
<dbReference type="OrthoDB" id="2083at2759"/>
<dbReference type="Pfam" id="PF00076">
    <property type="entry name" value="RRM_1"/>
    <property type="match status" value="1"/>
</dbReference>
<dbReference type="PhylomeDB" id="A0A0D2US04"/>
<dbReference type="PRINTS" id="PR00153">
    <property type="entry name" value="CSAPPISMRASE"/>
</dbReference>
<name>A0A0D2US04_CAPO3</name>
<dbReference type="SUPFAM" id="SSF50891">
    <property type="entry name" value="Cyclophilin-like"/>
    <property type="match status" value="1"/>
</dbReference>
<dbReference type="InterPro" id="IPR012677">
    <property type="entry name" value="Nucleotide-bd_a/b_plait_sf"/>
</dbReference>
<keyword evidence="14" id="KW-1185">Reference proteome</keyword>
<feature type="compositionally biased region" description="Basic and acidic residues" evidence="10">
    <location>
        <begin position="493"/>
        <end position="508"/>
    </location>
</feature>
<accession>A0A0D2US04</accession>
<dbReference type="InterPro" id="IPR002130">
    <property type="entry name" value="Cyclophilin-type_PPIase_dom"/>
</dbReference>
<dbReference type="InterPro" id="IPR029000">
    <property type="entry name" value="Cyclophilin-like_dom_sf"/>
</dbReference>
<feature type="compositionally biased region" description="Low complexity" evidence="10">
    <location>
        <begin position="426"/>
        <end position="437"/>
    </location>
</feature>
<dbReference type="InterPro" id="IPR035538">
    <property type="entry name" value="Cyclophilin_PPIL4"/>
</dbReference>
<evidence type="ECO:0000256" key="3">
    <source>
        <dbReference type="ARBA" id="ARBA00004123"/>
    </source>
</evidence>
<dbReference type="SMART" id="SM00360">
    <property type="entry name" value="RRM"/>
    <property type="match status" value="1"/>
</dbReference>
<keyword evidence="7 9" id="KW-0539">Nucleus</keyword>
<keyword evidence="5 9" id="KW-0697">Rotamase</keyword>
<dbReference type="Gene3D" id="3.30.70.330">
    <property type="match status" value="1"/>
</dbReference>
<dbReference type="Proteomes" id="UP000008743">
    <property type="component" value="Unassembled WGS sequence"/>
</dbReference>
<comment type="function">
    <text evidence="2 9">PPIases accelerate the folding of proteins. It catalyzes the cis-trans isomerization of proline imidic peptide bonds in oligopeptides.</text>
</comment>
<comment type="catalytic activity">
    <reaction evidence="1 9">
        <text>[protein]-peptidylproline (omega=180) = [protein]-peptidylproline (omega=0)</text>
        <dbReference type="Rhea" id="RHEA:16237"/>
        <dbReference type="Rhea" id="RHEA-COMP:10747"/>
        <dbReference type="Rhea" id="RHEA-COMP:10748"/>
        <dbReference type="ChEBI" id="CHEBI:83833"/>
        <dbReference type="ChEBI" id="CHEBI:83834"/>
        <dbReference type="EC" id="5.2.1.8"/>
    </reaction>
</comment>
<evidence type="ECO:0000256" key="7">
    <source>
        <dbReference type="ARBA" id="ARBA00023242"/>
    </source>
</evidence>
<dbReference type="GO" id="GO:0003723">
    <property type="term" value="F:RNA binding"/>
    <property type="evidence" value="ECO:0007669"/>
    <property type="project" value="UniProtKB-UniRule"/>
</dbReference>
<feature type="domain" description="PPIase cyclophilin-type" evidence="11">
    <location>
        <begin position="6"/>
        <end position="163"/>
    </location>
</feature>
<evidence type="ECO:0000256" key="8">
    <source>
        <dbReference type="PROSITE-ProRule" id="PRU00176"/>
    </source>
</evidence>
<dbReference type="InterPro" id="IPR035979">
    <property type="entry name" value="RBD_domain_sf"/>
</dbReference>
<reference evidence="14" key="1">
    <citation type="submission" date="2011-02" db="EMBL/GenBank/DDBJ databases">
        <title>The Genome Sequence of Capsaspora owczarzaki ATCC 30864.</title>
        <authorList>
            <person name="Russ C."/>
            <person name="Cuomo C."/>
            <person name="Burger G."/>
            <person name="Gray M.W."/>
            <person name="Holland P.W.H."/>
            <person name="King N."/>
            <person name="Lang F.B.F."/>
            <person name="Roger A.J."/>
            <person name="Ruiz-Trillo I."/>
            <person name="Young S.K."/>
            <person name="Zeng Q."/>
            <person name="Gargeya S."/>
            <person name="Alvarado L."/>
            <person name="Berlin A."/>
            <person name="Chapman S.B."/>
            <person name="Chen Z."/>
            <person name="Freedman E."/>
            <person name="Gellesch M."/>
            <person name="Goldberg J."/>
            <person name="Griggs A."/>
            <person name="Gujja S."/>
            <person name="Heilman E."/>
            <person name="Heiman D."/>
            <person name="Howarth C."/>
            <person name="Mehta T."/>
            <person name="Neiman D."/>
            <person name="Pearson M."/>
            <person name="Roberts A."/>
            <person name="Saif S."/>
            <person name="Shea T."/>
            <person name="Shenoy N."/>
            <person name="Sisk P."/>
            <person name="Stolte C."/>
            <person name="Sykes S."/>
            <person name="White J."/>
            <person name="Yandava C."/>
            <person name="Haas B."/>
            <person name="Nusbaum C."/>
            <person name="Birren B."/>
        </authorList>
    </citation>
    <scope>NUCLEOTIDE SEQUENCE</scope>
    <source>
        <strain evidence="14">ATCC 30864</strain>
    </source>
</reference>
<dbReference type="PANTHER" id="PTHR45843">
    <property type="entry name" value="PEPTIDYL-PROLYL CIS-TRANS ISOMERASE-LIKE 4"/>
    <property type="match status" value="1"/>
</dbReference>
<evidence type="ECO:0000256" key="4">
    <source>
        <dbReference type="ARBA" id="ARBA00022884"/>
    </source>
</evidence>
<dbReference type="CDD" id="cd01921">
    <property type="entry name" value="cyclophilin_RRM"/>
    <property type="match status" value="1"/>
</dbReference>
<dbReference type="PROSITE" id="PS50102">
    <property type="entry name" value="RRM"/>
    <property type="match status" value="1"/>
</dbReference>
<dbReference type="STRING" id="595528.A0A0D2US04"/>
<dbReference type="PANTHER" id="PTHR45843:SF1">
    <property type="entry name" value="PEPTIDYL-PROLYL CIS-TRANS ISOMERASE-LIKE 4"/>
    <property type="match status" value="1"/>
</dbReference>
<dbReference type="FunFam" id="3.30.70.330:FF:000287">
    <property type="entry name" value="Peptidyl-prolyl cis-trans isomerase"/>
    <property type="match status" value="1"/>
</dbReference>
<feature type="domain" description="RRM" evidence="12">
    <location>
        <begin position="242"/>
        <end position="320"/>
    </location>
</feature>
<sequence length="508" mass="57365">MSVLVETSLGDIVIDLNVEHAPIASLNFLKLCKLKYYNYCLFHNIQRDFIVQTGDPTNTGRGGTSVFGIVDGPSRRLFRDEIVPTVKHVAVGTVAMAGSGKDGNGSQFYITTAPALESLDGKHTIFGQVVEDESLATLARINDSFCDDKGQPYKDVRIKHTIILDDPFPDPPGLRVPDESPLPSKEQLETGRLAEDEEINVWQGRSDEEIEEAIKDREMYAGAQILEMVGDLPDANIRPPENVLFVCKLNPVTKDEDLHVIFSRFGDIRSCDIIRDPVTNESLCYAFIEFEREADCEEAYFKMDNVLIDDRRIKVDFSQSVARVGGQQQRFDSRRQERDMSLPSGIRLRNSSGSHGAHRDMVFEHDHYAENSSSSKRARMDTEPAARDRQHSSHSGHDRYENGGRDYRSDSRDRERSSRDSRRDAPSGSSSSSSSSHRSSHDGDRDRRSSSDRDGDRDRRSSSDRDRYSSSSGRAGHERHDRDRHYSSSSSSNDRHSSSRDSDDRRHR</sequence>
<comment type="subcellular location">
    <subcellularLocation>
        <location evidence="3 9">Nucleus</location>
    </subcellularLocation>
</comment>
<evidence type="ECO:0000256" key="5">
    <source>
        <dbReference type="ARBA" id="ARBA00023110"/>
    </source>
</evidence>
<keyword evidence="6 9" id="KW-0413">Isomerase</keyword>
<feature type="compositionally biased region" description="Basic and acidic residues" evidence="10">
    <location>
        <begin position="475"/>
        <end position="486"/>
    </location>
</feature>
<evidence type="ECO:0000259" key="12">
    <source>
        <dbReference type="PROSITE" id="PS50102"/>
    </source>
</evidence>
<feature type="compositionally biased region" description="Basic and acidic residues" evidence="10">
    <location>
        <begin position="378"/>
        <end position="425"/>
    </location>
</feature>
<proteinExistence type="inferred from homology"/>
<dbReference type="Gene3D" id="2.40.100.10">
    <property type="entry name" value="Cyclophilin-like"/>
    <property type="match status" value="1"/>
</dbReference>
<protein>
    <recommendedName>
        <fullName evidence="9">Peptidyl-prolyl cis-trans isomerase</fullName>
        <shortName evidence="9">PPIase</shortName>
        <ecNumber evidence="9">5.2.1.8</ecNumber>
    </recommendedName>
</protein>